<evidence type="ECO:0000313" key="7">
    <source>
        <dbReference type="EMBL" id="MDR7363533.1"/>
    </source>
</evidence>
<keyword evidence="4" id="KW-0680">Restriction system</keyword>
<comment type="caution">
    <text evidence="7">The sequence shown here is derived from an EMBL/GenBank/DDBJ whole genome shotgun (WGS) entry which is preliminary data.</text>
</comment>
<keyword evidence="3" id="KW-0808">Transferase</keyword>
<organism evidence="7 8">
    <name type="scientific">Nocardioides marmoribigeumensis</name>
    <dbReference type="NCBI Taxonomy" id="433649"/>
    <lineage>
        <taxon>Bacteria</taxon>
        <taxon>Bacillati</taxon>
        <taxon>Actinomycetota</taxon>
        <taxon>Actinomycetes</taxon>
        <taxon>Propionibacteriales</taxon>
        <taxon>Nocardioidaceae</taxon>
        <taxon>Nocardioides</taxon>
    </lineage>
</organism>
<dbReference type="SUPFAM" id="SSF53335">
    <property type="entry name" value="S-adenosyl-L-methionine-dependent methyltransferases"/>
    <property type="match status" value="1"/>
</dbReference>
<dbReference type="Gene3D" id="3.40.50.150">
    <property type="entry name" value="Vaccinia Virus protein VP39"/>
    <property type="match status" value="1"/>
</dbReference>
<dbReference type="Pfam" id="PF02384">
    <property type="entry name" value="N6_Mtase"/>
    <property type="match status" value="1"/>
</dbReference>
<dbReference type="InterPro" id="IPR029063">
    <property type="entry name" value="SAM-dependent_MTases_sf"/>
</dbReference>
<dbReference type="EC" id="2.1.1.72" evidence="1"/>
<evidence type="ECO:0000256" key="1">
    <source>
        <dbReference type="ARBA" id="ARBA00011900"/>
    </source>
</evidence>
<evidence type="ECO:0000313" key="8">
    <source>
        <dbReference type="Proteomes" id="UP001183648"/>
    </source>
</evidence>
<dbReference type="InterPro" id="IPR003356">
    <property type="entry name" value="DNA_methylase_A-5"/>
</dbReference>
<dbReference type="RefSeq" id="WP_310304031.1">
    <property type="nucleotide sequence ID" value="NZ_BAAAPS010000003.1"/>
</dbReference>
<dbReference type="Proteomes" id="UP001183648">
    <property type="component" value="Unassembled WGS sequence"/>
</dbReference>
<feature type="domain" description="DNA methylase adenine-specific" evidence="6">
    <location>
        <begin position="84"/>
        <end position="317"/>
    </location>
</feature>
<gene>
    <name evidence="7" type="ORF">J2S63_003086</name>
</gene>
<evidence type="ECO:0000259" key="6">
    <source>
        <dbReference type="Pfam" id="PF02384"/>
    </source>
</evidence>
<accession>A0ABU2BYQ0</accession>
<dbReference type="InterPro" id="IPR002052">
    <property type="entry name" value="DNA_methylase_N6_adenine_CS"/>
</dbReference>
<evidence type="ECO:0000256" key="2">
    <source>
        <dbReference type="ARBA" id="ARBA00022603"/>
    </source>
</evidence>
<evidence type="ECO:0000256" key="3">
    <source>
        <dbReference type="ARBA" id="ARBA00022679"/>
    </source>
</evidence>
<proteinExistence type="predicted"/>
<sequence>MPLPADDAVRAVVAQVGRAGTYRLLFSVLASHQGHDVPAALEHPSLADRDLPPLLAHLAESVPPGETDPTADLLGLGDLHQRLLADEERRSAGAWFTPWPLVEHLLDLSMPAGDDVTTVLDPACGAGVFLAAATRRLVARAGPAADVVDLVVRHVHGVDLDADAVELARVVLWLELLPWLDPAGPLPGLALRVGDTLGDAAPDHAAYDVVVGNPPFLNQLERATAQERVAAERVRREDPGLYGAYTDLSAVFLARAATWVRPGGRVALVQPVSLLAARDAGAVRARLAETCVVEGLWTSDGRAFDASVETCAPVLRRRMGAEAQGTVDRSGGVPPVPSPAVPAGDLGGSWGHLLAAGLGVPALVWRTDGALGDLATCTADFRDQYYGLAGAVEEGAGPGRAPLVTSGLVEPARCDWGERPTRFLKQAWQAPAVVLDRLPAELAAWAAARLVPKVLVGTQGRVVEAVADPEGRWLPSVPVISVVPERDRLWHVLAVLLAPPVSVHAATAYAGAAMSPTAIKLSARQVAAIPLPVRVEQWDEAASLLSDGQEAGLVEAARLMCTAYDVPPGPVLDWWLGRALRSPRGRPRSARPAPGRAHGR</sequence>
<dbReference type="EMBL" id="JAVDYG010000001">
    <property type="protein sequence ID" value="MDR7363533.1"/>
    <property type="molecule type" value="Genomic_DNA"/>
</dbReference>
<keyword evidence="8" id="KW-1185">Reference proteome</keyword>
<dbReference type="InterPro" id="IPR050953">
    <property type="entry name" value="N4_N6_ade-DNA_methylase"/>
</dbReference>
<reference evidence="7 8" key="1">
    <citation type="submission" date="2023-07" db="EMBL/GenBank/DDBJ databases">
        <title>Sequencing the genomes of 1000 actinobacteria strains.</title>
        <authorList>
            <person name="Klenk H.-P."/>
        </authorList>
    </citation>
    <scope>NUCLEOTIDE SEQUENCE [LARGE SCALE GENOMIC DNA]</scope>
    <source>
        <strain evidence="7 8">DSM 19426</strain>
    </source>
</reference>
<name>A0ABU2BYQ0_9ACTN</name>
<dbReference type="PANTHER" id="PTHR33841">
    <property type="entry name" value="DNA METHYLTRANSFERASE YEEA-RELATED"/>
    <property type="match status" value="1"/>
</dbReference>
<keyword evidence="2" id="KW-0489">Methyltransferase</keyword>
<dbReference type="PROSITE" id="PS00092">
    <property type="entry name" value="N6_MTASE"/>
    <property type="match status" value="1"/>
</dbReference>
<dbReference type="PRINTS" id="PR00507">
    <property type="entry name" value="N12N6MTFRASE"/>
</dbReference>
<protein>
    <recommendedName>
        <fullName evidence="1">site-specific DNA-methyltransferase (adenine-specific)</fullName>
        <ecNumber evidence="1">2.1.1.72</ecNumber>
    </recommendedName>
</protein>
<comment type="catalytic activity">
    <reaction evidence="5">
        <text>a 2'-deoxyadenosine in DNA + S-adenosyl-L-methionine = an N(6)-methyl-2'-deoxyadenosine in DNA + S-adenosyl-L-homocysteine + H(+)</text>
        <dbReference type="Rhea" id="RHEA:15197"/>
        <dbReference type="Rhea" id="RHEA-COMP:12418"/>
        <dbReference type="Rhea" id="RHEA-COMP:12419"/>
        <dbReference type="ChEBI" id="CHEBI:15378"/>
        <dbReference type="ChEBI" id="CHEBI:57856"/>
        <dbReference type="ChEBI" id="CHEBI:59789"/>
        <dbReference type="ChEBI" id="CHEBI:90615"/>
        <dbReference type="ChEBI" id="CHEBI:90616"/>
        <dbReference type="EC" id="2.1.1.72"/>
    </reaction>
</comment>
<dbReference type="PANTHER" id="PTHR33841:SF1">
    <property type="entry name" value="DNA METHYLTRANSFERASE A"/>
    <property type="match status" value="1"/>
</dbReference>
<evidence type="ECO:0000256" key="4">
    <source>
        <dbReference type="ARBA" id="ARBA00022747"/>
    </source>
</evidence>
<evidence type="ECO:0000256" key="5">
    <source>
        <dbReference type="ARBA" id="ARBA00047942"/>
    </source>
</evidence>
<dbReference type="CDD" id="cd02440">
    <property type="entry name" value="AdoMet_MTases"/>
    <property type="match status" value="1"/>
</dbReference>